<sequence>MDETTDLPSSGADTVVERGETYDHDQYGTVEVSAIWKGVNGVDTTREAVETDTYIVRYSADDDGDPVDELTDTLDEFLEAIE</sequence>
<keyword evidence="3" id="KW-1185">Reference proteome</keyword>
<name>A0A202EDA9_9EURY</name>
<protein>
    <submittedName>
        <fullName evidence="2">Uncharacterized protein</fullName>
    </submittedName>
</protein>
<evidence type="ECO:0000313" key="2">
    <source>
        <dbReference type="EMBL" id="OVE86221.1"/>
    </source>
</evidence>
<dbReference type="EMBL" id="MWPH01000001">
    <property type="protein sequence ID" value="OVE86221.1"/>
    <property type="molecule type" value="Genomic_DNA"/>
</dbReference>
<organism evidence="2 3">
    <name type="scientific">Natronolimnobius baerhuensis</name>
    <dbReference type="NCBI Taxonomy" id="253108"/>
    <lineage>
        <taxon>Archaea</taxon>
        <taxon>Methanobacteriati</taxon>
        <taxon>Methanobacteriota</taxon>
        <taxon>Stenosarchaea group</taxon>
        <taxon>Halobacteria</taxon>
        <taxon>Halobacteriales</taxon>
        <taxon>Natrialbaceae</taxon>
        <taxon>Natronolimnobius</taxon>
    </lineage>
</organism>
<accession>A0A202EDA9</accession>
<dbReference type="AlphaFoldDB" id="A0A202EDA9"/>
<proteinExistence type="predicted"/>
<evidence type="ECO:0000313" key="3">
    <source>
        <dbReference type="Proteomes" id="UP000196084"/>
    </source>
</evidence>
<gene>
    <name evidence="2" type="ORF">B2G88_05405</name>
</gene>
<feature type="region of interest" description="Disordered" evidence="1">
    <location>
        <begin position="1"/>
        <end position="23"/>
    </location>
</feature>
<dbReference type="Proteomes" id="UP000196084">
    <property type="component" value="Unassembled WGS sequence"/>
</dbReference>
<reference evidence="2 3" key="1">
    <citation type="submission" date="2017-02" db="EMBL/GenBank/DDBJ databases">
        <title>Natronthermophilus aegyptiacus gen. nov.,sp. nov., an aerobic, extremely halophilic alkalithermophilic archaeon isolated from the athalassohaline Wadi An Natrun, Egypt.</title>
        <authorList>
            <person name="Zhao B."/>
        </authorList>
    </citation>
    <scope>NUCLEOTIDE SEQUENCE [LARGE SCALE GENOMIC DNA]</scope>
    <source>
        <strain evidence="2 3">CGMCC 1.3597</strain>
    </source>
</reference>
<feature type="compositionally biased region" description="Polar residues" evidence="1">
    <location>
        <begin position="1"/>
        <end position="12"/>
    </location>
</feature>
<dbReference type="OrthoDB" id="196086at2157"/>
<dbReference type="RefSeq" id="WP_054863134.1">
    <property type="nucleotide sequence ID" value="NZ_MWPH01000001.1"/>
</dbReference>
<comment type="caution">
    <text evidence="2">The sequence shown here is derived from an EMBL/GenBank/DDBJ whole genome shotgun (WGS) entry which is preliminary data.</text>
</comment>
<evidence type="ECO:0000256" key="1">
    <source>
        <dbReference type="SAM" id="MobiDB-lite"/>
    </source>
</evidence>